<gene>
    <name evidence="4" type="ORF">PCOR1329_LOCUS38806</name>
</gene>
<dbReference type="Gene3D" id="3.60.10.10">
    <property type="entry name" value="Endonuclease/exonuclease/phosphatase"/>
    <property type="match status" value="1"/>
</dbReference>
<sequence>MAGGENGWEVKGGGRRNKKQKPSLVWTVGGKGGGSSWVGAGPSDSWTCGACGTGANWSARTSCRACGAGRPGYKGKGKVTSTPEVGQWFRTSFPPVAARPWRAAAEAKAPTALQKLEERRKVLVQCAKDWGGDAPHLDQAVADIDRQIQDAKAERTQAKPLSGQLREAQVQLGQIDRQLERLAESERKANQMLLEVKKERDEAAKRKEELATTILELQGKIAVAGPAAPASNLDVIRVQLECIAKSVGSDIQSLGLNFATLESLLEAKAKEGAAKAEAADAGAAKQPGQADEGDGTEDESMGDIAGAEELPPGVTETERKWINGQEPVPDQEENPHLFKRYQEVLMSVHSCQLEQLRQSGKTLPWDDSRWNPVGWEAKIGGSESEGHRRDVVQMDDERGERAAAGASQRAGSVARSTPAGPVRGPWPAALARSEHGASRAGSVARSTPAGPSRGLVPAATARSQGADSDQWRGYARVLHDNRMMRHLVDKAKDDKQVVVVWTFNGSGWGTISEKLLEKKVGQQKHIYAFQEHRLKEDQWAGVTHSLRQRGYQVGGAVAVPTLGPMGEPGTSAGVGIAVPNRIGMAYVCGQSSWDWSPRGSPGRAAAAWVAVGRGGIVVATVYLWTAEQMSRRNRGLMDHVLGKLHELNMPWVLCGDFQNAPAVLAGLDSIKLIGATLVAPSAASGTCRSASGCSTIDYFVVSKELAGQVRKVAIHESWPSAPHKPVGITLDLRPQERKERILITPKKLEGITIGCAPEPPVYDEVGVFSDVTVATRTWASFIGKLEREAFALRGLEWHPRHECAGRADPPRWKERAILRGGGNHPAPQGDALWWRWLARSLQTLAGYYERLRSSSGSARARQEWCMIASDLEGRFRSVSHEFRCELVGEEKERWRERCTLLAKGRWRGADQKASLDAMILEAKERSKREDQNLINERRRQWAAKLEEAAKGAAGGLHRISKPVDIWRPRRASTPQASADPLRAAEAALGEWNAVWKVNDPMQEQERRWETEPRQELPEFTESDLAKLKKVARTFKRKTAQGVDRWHPAMLQGASDAAHWTLLQILREVERALVWPQHAATVIFFLIPKSVAVDRAIGLLPTLVRVWEIMREPYMIEWAKANQRSWDCTAFGKAAEDAAWEVLLANEGDEVQDSDPRTLATVTAILDPVKAFERVSLHVLWERGKAMGFNTGVLAVVCSYFAMARRVNTGEAISEETRTVATIIAGSKFSVGFLKMVIQDTIDGLVVEYPLVQWRMHVDDLCLKQRGAQQWIVDSFPSVVDDSVDGFAALGLEFSLGDQGKGAVMASAKWLRQALKQDAAERGLPLVLACPYLGVDVVAHGAAAKHKSGKRFKRMRNRAARLKGLKGSGKGVTRGIGLVYKCGLKRSVMYGCKCLGMPDHQLQQVRRAAGHLLPGSRGVKSLTLQLAALKEDPTEEATLAPVVRWARAVWEQAVAGDLRVLGAGGQGQAQPCRQQAFCPEEGARLRDALGVWTALWIKDLRGEKHQRQEDWSQWSVPLVAEYLQEAAQAGLRSELRREAAAKAAGGSLPQEEAQEAECLAAEVCRRAWRRACWRRRAAFRYLDALDDDCRAQVISQYRQEQVALQKVVRRLLASRRAQCPWEASEGGMQEEEGYLGVSTIESLVELLLVAGSQMEIAEDKISRRTSVGSEAVLLSEQMSNAWRQQQKEVGMSPQWAKVKGPAGAVIMSLRRARWTWPSWTVYCTMDGEMVDLTAVCPTDVGALLRADLRKVLWEQWTAQQPGMESLAPGPRLPPVAAQLAARGFPAHAKRAARKVVLAGAWTMDRLAEVSITPTDICIGCGLAVGTPHHRFFRCPALLEVRRRAQAEWQHAAEQQEDSLLWTRGLARDPSADWAHRTVDEADFHCDVLQGTDALLSGDIVCDGSKLGTSCWAQAGWAAMAIDAGGAPTAQLWGPLPCRFKEQKTVKRAELWAFLKTLETVLPPRRIFTDHQGILDGIRRGPRWCLSWGRPHADVWRRIWHKIADVGLEPEWVMHVKAHRSRAAISRLEGLAQQVARGNEAMDALAKRGAAEDFGYGRGQTLESLDEKVKWAIQNIGWWYQEMKEGWPDVPPRTGPSRRRKQQRPYVSLTRHEVEVCGAWLVCTRCGKRAASARMRKKLWATACAPPPWQAVGHQSSEERGSLE</sequence>
<reference evidence="4" key="1">
    <citation type="submission" date="2023-10" db="EMBL/GenBank/DDBJ databases">
        <authorList>
            <person name="Chen Y."/>
            <person name="Shah S."/>
            <person name="Dougan E. K."/>
            <person name="Thang M."/>
            <person name="Chan C."/>
        </authorList>
    </citation>
    <scope>NUCLEOTIDE SEQUENCE [LARGE SCALE GENOMIC DNA]</scope>
</reference>
<evidence type="ECO:0000256" key="1">
    <source>
        <dbReference type="SAM" id="Coils"/>
    </source>
</evidence>
<dbReference type="InterPro" id="IPR036397">
    <property type="entry name" value="RNaseH_sf"/>
</dbReference>
<dbReference type="PROSITE" id="PS50879">
    <property type="entry name" value="RNASE_H_1"/>
    <property type="match status" value="1"/>
</dbReference>
<feature type="non-terminal residue" evidence="4">
    <location>
        <position position="2162"/>
    </location>
</feature>
<feature type="region of interest" description="Disordered" evidence="2">
    <location>
        <begin position="278"/>
        <end position="314"/>
    </location>
</feature>
<feature type="compositionally biased region" description="Low complexity" evidence="2">
    <location>
        <begin position="402"/>
        <end position="416"/>
    </location>
</feature>
<protein>
    <recommendedName>
        <fullName evidence="3">RNase H type-1 domain-containing protein</fullName>
    </recommendedName>
</protein>
<accession>A0ABN9TGL2</accession>
<evidence type="ECO:0000313" key="5">
    <source>
        <dbReference type="Proteomes" id="UP001189429"/>
    </source>
</evidence>
<dbReference type="SUPFAM" id="SSF53098">
    <property type="entry name" value="Ribonuclease H-like"/>
    <property type="match status" value="1"/>
</dbReference>
<keyword evidence="1" id="KW-0175">Coiled coil</keyword>
<name>A0ABN9TGL2_9DINO</name>
<evidence type="ECO:0000313" key="4">
    <source>
        <dbReference type="EMBL" id="CAK0844804.1"/>
    </source>
</evidence>
<proteinExistence type="predicted"/>
<dbReference type="InterPro" id="IPR012337">
    <property type="entry name" value="RNaseH-like_sf"/>
</dbReference>
<feature type="region of interest" description="Disordered" evidence="2">
    <location>
        <begin position="1"/>
        <end position="38"/>
    </location>
</feature>
<feature type="domain" description="RNase H type-1" evidence="3">
    <location>
        <begin position="1892"/>
        <end position="2049"/>
    </location>
</feature>
<organism evidence="4 5">
    <name type="scientific">Prorocentrum cordatum</name>
    <dbReference type="NCBI Taxonomy" id="2364126"/>
    <lineage>
        <taxon>Eukaryota</taxon>
        <taxon>Sar</taxon>
        <taxon>Alveolata</taxon>
        <taxon>Dinophyceae</taxon>
        <taxon>Prorocentrales</taxon>
        <taxon>Prorocentraceae</taxon>
        <taxon>Prorocentrum</taxon>
    </lineage>
</organism>
<evidence type="ECO:0000259" key="3">
    <source>
        <dbReference type="PROSITE" id="PS50879"/>
    </source>
</evidence>
<keyword evidence="5" id="KW-1185">Reference proteome</keyword>
<feature type="coiled-coil region" evidence="1">
    <location>
        <begin position="165"/>
        <end position="220"/>
    </location>
</feature>
<dbReference type="Proteomes" id="UP001189429">
    <property type="component" value="Unassembled WGS sequence"/>
</dbReference>
<dbReference type="SUPFAM" id="SSF56219">
    <property type="entry name" value="DNase I-like"/>
    <property type="match status" value="1"/>
</dbReference>
<comment type="caution">
    <text evidence="4">The sequence shown here is derived from an EMBL/GenBank/DDBJ whole genome shotgun (WGS) entry which is preliminary data.</text>
</comment>
<dbReference type="InterPro" id="IPR002156">
    <property type="entry name" value="RNaseH_domain"/>
</dbReference>
<dbReference type="InterPro" id="IPR036691">
    <property type="entry name" value="Endo/exonu/phosph_ase_sf"/>
</dbReference>
<dbReference type="EMBL" id="CAUYUJ010014693">
    <property type="protein sequence ID" value="CAK0844804.1"/>
    <property type="molecule type" value="Genomic_DNA"/>
</dbReference>
<evidence type="ECO:0000256" key="2">
    <source>
        <dbReference type="SAM" id="MobiDB-lite"/>
    </source>
</evidence>
<feature type="region of interest" description="Disordered" evidence="2">
    <location>
        <begin position="396"/>
        <end position="468"/>
    </location>
</feature>
<feature type="compositionally biased region" description="Acidic residues" evidence="2">
    <location>
        <begin position="291"/>
        <end position="301"/>
    </location>
</feature>
<dbReference type="Gene3D" id="3.30.420.10">
    <property type="entry name" value="Ribonuclease H-like superfamily/Ribonuclease H"/>
    <property type="match status" value="1"/>
</dbReference>